<proteinExistence type="inferred from homology"/>
<dbReference type="PROSITE" id="PS00062">
    <property type="entry name" value="ALDOKETO_REDUCTASE_2"/>
    <property type="match status" value="1"/>
</dbReference>
<sequence>MANHIVLYTGAKMPILGLGTWKSPPGKVTEAVKVVTDFGYCHIDCLQEKVVKCEDLFIVSKLWGTYHNKDLVKGACQKTLSDLKLNYLDLYLIHWPMGFKLGKDFFPLDEDIDMIPNEEDFMDTWMAMEEPVDEGLVKVIGVSNFNHLQVEKILKQPDDLPPPTSFLVGGSATSRQTGEGLASLVSGPKNRISRLVEVSSVFLCPSCLGNWGTCNPNTLF</sequence>
<keyword evidence="3" id="KW-0560">Oxidoreductase</keyword>
<accession>A0A8C2NDH9</accession>
<dbReference type="GO" id="GO:0016491">
    <property type="term" value="F:oxidoreductase activity"/>
    <property type="evidence" value="ECO:0007669"/>
    <property type="project" value="UniProtKB-KW"/>
</dbReference>
<dbReference type="Gene3D" id="3.20.20.100">
    <property type="entry name" value="NADP-dependent oxidoreductase domain"/>
    <property type="match status" value="1"/>
</dbReference>
<evidence type="ECO:0000256" key="2">
    <source>
        <dbReference type="ARBA" id="ARBA00022857"/>
    </source>
</evidence>
<reference evidence="5" key="2">
    <citation type="submission" date="2025-08" db="UniProtKB">
        <authorList>
            <consortium name="Ensembl"/>
        </authorList>
    </citation>
    <scope>IDENTIFICATION</scope>
</reference>
<dbReference type="Pfam" id="PF00248">
    <property type="entry name" value="Aldo_ket_red"/>
    <property type="match status" value="1"/>
</dbReference>
<dbReference type="PANTHER" id="PTHR11732">
    <property type="entry name" value="ALDO/KETO REDUCTASE"/>
    <property type="match status" value="1"/>
</dbReference>
<dbReference type="PRINTS" id="PR00069">
    <property type="entry name" value="ALDKETRDTASE"/>
</dbReference>
<evidence type="ECO:0000256" key="3">
    <source>
        <dbReference type="ARBA" id="ARBA00023002"/>
    </source>
</evidence>
<reference evidence="5" key="1">
    <citation type="submission" date="2019-03" db="EMBL/GenBank/DDBJ databases">
        <title>Genome sequencing and reference-guided assembly of Black Bengal Goat (Capra hircus).</title>
        <authorList>
            <person name="Siddiki A.Z."/>
            <person name="Baten A."/>
            <person name="Billah M."/>
            <person name="Alam M.A.U."/>
            <person name="Shawrob K.S.M."/>
            <person name="Saha S."/>
            <person name="Chowdhury M."/>
            <person name="Rahman A.H."/>
            <person name="Stear M."/>
            <person name="Miah G."/>
            <person name="Das G.B."/>
            <person name="Hossain M.M."/>
            <person name="Kumkum M."/>
            <person name="Islam M.S."/>
            <person name="Mollah A.M."/>
            <person name="Ahsan A."/>
            <person name="Tusar F."/>
            <person name="Khan M.K.I."/>
        </authorList>
    </citation>
    <scope>NUCLEOTIDE SEQUENCE [LARGE SCALE GENOMIC DNA]</scope>
</reference>
<dbReference type="Ensembl" id="ENSCHIT00010005189.1">
    <property type="protein sequence ID" value="ENSCHIP00010003751.1"/>
    <property type="gene ID" value="ENSCHIG00010002690.1"/>
</dbReference>
<dbReference type="InterPro" id="IPR023210">
    <property type="entry name" value="NADP_OxRdtase_dom"/>
</dbReference>
<protein>
    <recommendedName>
        <fullName evidence="4">NADP-dependent oxidoreductase domain-containing protein</fullName>
    </recommendedName>
</protein>
<dbReference type="SUPFAM" id="SSF51430">
    <property type="entry name" value="NAD(P)-linked oxidoreductase"/>
    <property type="match status" value="1"/>
</dbReference>
<comment type="similarity">
    <text evidence="1">Belongs to the aldo/keto reductase family.</text>
</comment>
<dbReference type="InterPro" id="IPR036812">
    <property type="entry name" value="NAD(P)_OxRdtase_dom_sf"/>
</dbReference>
<evidence type="ECO:0000259" key="4">
    <source>
        <dbReference type="Pfam" id="PF00248"/>
    </source>
</evidence>
<dbReference type="InterPro" id="IPR020471">
    <property type="entry name" value="AKR"/>
</dbReference>
<dbReference type="AlphaFoldDB" id="A0A8C2NDH9"/>
<evidence type="ECO:0000313" key="5">
    <source>
        <dbReference type="Ensembl" id="ENSCHIP00010003751.1"/>
    </source>
</evidence>
<feature type="domain" description="NADP-dependent oxidoreductase" evidence="4">
    <location>
        <begin position="45"/>
        <end position="155"/>
    </location>
</feature>
<keyword evidence="2" id="KW-0521">NADP</keyword>
<organism evidence="5">
    <name type="scientific">Capra hircus</name>
    <name type="common">Goat</name>
    <dbReference type="NCBI Taxonomy" id="9925"/>
    <lineage>
        <taxon>Eukaryota</taxon>
        <taxon>Metazoa</taxon>
        <taxon>Chordata</taxon>
        <taxon>Craniata</taxon>
        <taxon>Vertebrata</taxon>
        <taxon>Euteleostomi</taxon>
        <taxon>Mammalia</taxon>
        <taxon>Eutheria</taxon>
        <taxon>Laurasiatheria</taxon>
        <taxon>Artiodactyla</taxon>
        <taxon>Ruminantia</taxon>
        <taxon>Pecora</taxon>
        <taxon>Bovidae</taxon>
        <taxon>Caprinae</taxon>
        <taxon>Capra</taxon>
    </lineage>
</organism>
<evidence type="ECO:0000256" key="1">
    <source>
        <dbReference type="ARBA" id="ARBA00007905"/>
    </source>
</evidence>
<dbReference type="InterPro" id="IPR018170">
    <property type="entry name" value="Aldo/ket_reductase_CS"/>
</dbReference>
<name>A0A8C2NDH9_CAPHI</name>